<organism evidence="2 3">
    <name type="scientific">Nephila pilipes</name>
    <name type="common">Giant wood spider</name>
    <name type="synonym">Nephila maculata</name>
    <dbReference type="NCBI Taxonomy" id="299642"/>
    <lineage>
        <taxon>Eukaryota</taxon>
        <taxon>Metazoa</taxon>
        <taxon>Ecdysozoa</taxon>
        <taxon>Arthropoda</taxon>
        <taxon>Chelicerata</taxon>
        <taxon>Arachnida</taxon>
        <taxon>Araneae</taxon>
        <taxon>Araneomorphae</taxon>
        <taxon>Entelegynae</taxon>
        <taxon>Araneoidea</taxon>
        <taxon>Nephilidae</taxon>
        <taxon>Nephila</taxon>
    </lineage>
</organism>
<evidence type="ECO:0000256" key="1">
    <source>
        <dbReference type="SAM" id="MobiDB-lite"/>
    </source>
</evidence>
<reference evidence="2" key="1">
    <citation type="submission" date="2020-08" db="EMBL/GenBank/DDBJ databases">
        <title>Multicomponent nature underlies the extraordinary mechanical properties of spider dragline silk.</title>
        <authorList>
            <person name="Kono N."/>
            <person name="Nakamura H."/>
            <person name="Mori M."/>
            <person name="Yoshida Y."/>
            <person name="Ohtoshi R."/>
            <person name="Malay A.D."/>
            <person name="Moran D.A.P."/>
            <person name="Tomita M."/>
            <person name="Numata K."/>
            <person name="Arakawa K."/>
        </authorList>
    </citation>
    <scope>NUCLEOTIDE SEQUENCE</scope>
</reference>
<dbReference type="OrthoDB" id="10050218at2759"/>
<evidence type="ECO:0000313" key="3">
    <source>
        <dbReference type="Proteomes" id="UP000887013"/>
    </source>
</evidence>
<keyword evidence="3" id="KW-1185">Reference proteome</keyword>
<dbReference type="Proteomes" id="UP000887013">
    <property type="component" value="Unassembled WGS sequence"/>
</dbReference>
<name>A0A8X6UU29_NEPPI</name>
<proteinExistence type="predicted"/>
<evidence type="ECO:0000313" key="2">
    <source>
        <dbReference type="EMBL" id="GFU52557.1"/>
    </source>
</evidence>
<feature type="region of interest" description="Disordered" evidence="1">
    <location>
        <begin position="1"/>
        <end position="20"/>
    </location>
</feature>
<comment type="caution">
    <text evidence="2">The sequence shown here is derived from an EMBL/GenBank/DDBJ whole genome shotgun (WGS) entry which is preliminary data.</text>
</comment>
<dbReference type="AlphaFoldDB" id="A0A8X6UU29"/>
<dbReference type="EMBL" id="BMAW01038561">
    <property type="protein sequence ID" value="GFU52557.1"/>
    <property type="molecule type" value="Genomic_DNA"/>
</dbReference>
<accession>A0A8X6UU29</accession>
<sequence length="344" mass="38442">MSSESNKETKKKPVKGYFVPSRYKQAAKNFSSQSSQSKDSDNKCTESVMQYTMNTKIGDSTMVKHERTKKFSSTPAIQGHHALPSIDASAITDASGFLCVSKEVATTHSITSTTSKKTIIQKNKGKEELIKTVGTTNATKHHKVKTNQTSPNVEKEIDLLYVEYLQAKLLESKAKKAVEMRSKNALEKIHKVWCLMQILLGKNAVVKKDLDFVLYIITLHEHLKKQEQMLLPALQTISVLEKQYEEIGTAVYSVRHKLGMKDIKLPDPGHEEEITKLLEKIKAFFDTILNSVKDCNEIISKAEAADAFVKQGKLVTEEIKRGSQLLSEATDLLLSETSLKIASV</sequence>
<protein>
    <submittedName>
        <fullName evidence="2">Uncharacterized protein</fullName>
    </submittedName>
</protein>
<gene>
    <name evidence="2" type="primary">AVEN_87906_1</name>
    <name evidence="2" type="ORF">NPIL_415311</name>
</gene>